<keyword evidence="2" id="KW-1185">Reference proteome</keyword>
<organism evidence="1 2">
    <name type="scientific">Lepagella muris</name>
    <dbReference type="NCBI Taxonomy" id="3032870"/>
    <lineage>
        <taxon>Bacteria</taxon>
        <taxon>Pseudomonadati</taxon>
        <taxon>Bacteroidota</taxon>
        <taxon>Bacteroidia</taxon>
        <taxon>Bacteroidales</taxon>
        <taxon>Muribaculaceae</taxon>
        <taxon>Lepagella</taxon>
    </lineage>
</organism>
<evidence type="ECO:0000313" key="1">
    <source>
        <dbReference type="EMBL" id="TGY77944.1"/>
    </source>
</evidence>
<dbReference type="EMBL" id="SRYB01000018">
    <property type="protein sequence ID" value="TGY77944.1"/>
    <property type="molecule type" value="Genomic_DNA"/>
</dbReference>
<gene>
    <name evidence="1" type="ORF">E5331_12230</name>
</gene>
<sequence length="425" mass="47434">MKINYLRRAWLSMCQQPLVSVVSVAGTTFAIFLIMVVVMLNEVGIAPYPPESNRERWLVQRYLSIKYKDNNESNGCMSYATVKAVMYEMTTPEAVTAFTYGNNRVSVSVPGSPATGCEMRGVDAGFWKVMDFTFLQGAPFTQDEFESGVTKAVISESMAKKIFHSTGIVGRDIRINYTPYRVCGVVKDVTNLAPFAFADIWVPFSSTNSISFSWNDYMGPFSAIMLAKDKKDFKEIREEYDRLFAKLGDEAAINGKSFVSRGRPYTQKVEAIKAGSWETPDVRRSDTTLWIVFMILLIVPAVNLSSMTQSRLQQSREEIGVRRAFGTPRYAIAIDILIENMLVSLFAGAIGLILSLLFIITYGSWFLIPASDESLAPTGINIGILFHWTTFGWALLFCFLLNLMSSGLPSFQAARTDIVKALEGK</sequence>
<name>A0AC61RI42_9BACT</name>
<comment type="caution">
    <text evidence="1">The sequence shown here is derived from an EMBL/GenBank/DDBJ whole genome shotgun (WGS) entry which is preliminary data.</text>
</comment>
<evidence type="ECO:0000313" key="2">
    <source>
        <dbReference type="Proteomes" id="UP000306319"/>
    </source>
</evidence>
<accession>A0AC61RI42</accession>
<protein>
    <submittedName>
        <fullName evidence="1">FtsX-like permease family protein</fullName>
    </submittedName>
</protein>
<proteinExistence type="predicted"/>
<reference evidence="1" key="1">
    <citation type="submission" date="2019-04" db="EMBL/GenBank/DDBJ databases">
        <title>Microbes associate with the intestines of laboratory mice.</title>
        <authorList>
            <person name="Navarre W."/>
            <person name="Wong E."/>
            <person name="Huang K."/>
            <person name="Tropini C."/>
            <person name="Ng K."/>
            <person name="Yu B."/>
        </authorList>
    </citation>
    <scope>NUCLEOTIDE SEQUENCE</scope>
    <source>
        <strain evidence="1">NM04_E33</strain>
    </source>
</reference>
<dbReference type="Proteomes" id="UP000306319">
    <property type="component" value="Unassembled WGS sequence"/>
</dbReference>